<keyword evidence="3" id="KW-1015">Disulfide bond</keyword>
<feature type="transmembrane region" description="Helical" evidence="4">
    <location>
        <begin position="2119"/>
        <end position="2148"/>
    </location>
</feature>
<protein>
    <recommendedName>
        <fullName evidence="5">EGF-like domain-containing protein</fullName>
    </recommendedName>
</protein>
<dbReference type="NCBIfam" id="TIGR02232">
    <property type="entry name" value="myxo_disulf_rpt"/>
    <property type="match status" value="5"/>
</dbReference>
<keyword evidence="4" id="KW-0812">Transmembrane</keyword>
<feature type="domain" description="EGF-like" evidence="5">
    <location>
        <begin position="739"/>
        <end position="778"/>
    </location>
</feature>
<feature type="transmembrane region" description="Helical" evidence="4">
    <location>
        <begin position="1911"/>
        <end position="1931"/>
    </location>
</feature>
<dbReference type="InterPro" id="IPR006212">
    <property type="entry name" value="Furin_repeat"/>
</dbReference>
<evidence type="ECO:0000313" key="7">
    <source>
        <dbReference type="Proteomes" id="UP000683925"/>
    </source>
</evidence>
<evidence type="ECO:0000256" key="3">
    <source>
        <dbReference type="ARBA" id="ARBA00023157"/>
    </source>
</evidence>
<feature type="domain" description="EGF-like" evidence="5">
    <location>
        <begin position="828"/>
        <end position="875"/>
    </location>
</feature>
<dbReference type="PANTHER" id="PTHR38934:SF6">
    <property type="entry name" value="CHROMOSOME UNDETERMINED SCAFFOLD_176, WHOLE GENOME SHOTGUN SEQUENCE"/>
    <property type="match status" value="1"/>
</dbReference>
<sequence length="2184" mass="249917">MIRNRLGQSMKGLKFPCFLINIQFQFMQYLVLIFLISILINTVVGGWIICYNGIHELKTFTCTSIGCLYGFKNQTYTGPALYLNCLTNPLTALRLDSLQMTSLENYVSLAPTLSNAYKLIMFDVYYTSQWVDDVIDFEFNNQIFQIRHSTSDPLPQTEGFCESIQYELRTYNFTLPYSSNPYQFPKFTIYNPSVSAMIRNVHLSFQNCYPGCTQCTGPEKNQCTACSPNLAVVNGVCRCPIRQSVMQAYGCVNKCYITGSKIKSQNRICLDFAPTTLIYSVLTSVNLETWYNWNIIYDPQHIDVVDKKLAPYNFGLFRFREGVYTSISTAYGIYPLGSIVQIVFCNATPINTGVQFYVNQTYVGSVYYDGTQYIFDKVELRSQQVYPITGQCTNNQFLSVEIFTTLIEQKLTFSIQGNFTSPGAGWFLRLVQITTGYCPNACYKCDMFYRCIQCPQGYVKISDGTCQYWGCPIETTYNGTHCVKYNEATKYSQYFVREFFDFTVTDTLNTTFVLESSVPTDLQKGPFVFWSYIDTKRVFGGKFVWAQSRFSQIYTLNPHHSLTIYFQVIFGPNFPTSPTNYFSYEINNGTQVKITKTSTLSIIEKVLTYNPTLTIAIQCYGINVIDSYCGMSNYYIVVHYCKPYCNRCTNELTCDEWMAFDPNIVKVDQSQCSGNQFVDEITSTCEDCPFECLTCFNEYECSTCKPNYKLVLTTCVIGCQLNQFHDGTNCIDCHYSCKQCQSTNYCIHCESTSLRYLENGQCKCYDGYYDQNNIQMCQPCDKLCTKCNGPSNQNCQSCIVLDQLTLNGSSCECNFGYYFDEFQLKCELCQTKCETCFGQSDTTCLSCYSNQFRVLNGFYCKCQEGYFDNILDICVLCPAVEDALLGSCYKVCGDGSSIWFNQNCPSFVCPLGYNTVNNQCNPICGDLIIVTGEQCDDGNTIQFDGCHNCRYQCPAQCSVCDNTTVFPCLDMCGDGVVSGLEECDDSNNIQFDGCYECKIECQPQCTRCTKGVCSECQTFGWMFNPSSNLCIEKCGDRYIVGNEPCDDGYNFDGNDSCLACKRVCRDDCKTCSDDGITCLECKTIGFRPYLYYCVNICGDGYLAVDPYNRYIEQCDDFNLANYDGCNAACLFQCQTIDICTSCVSNKCQSCISTYYLDTSKNKCIEICYDNIIVGNEKCEDMNSLMLDGCYNCQLSCQQSCQTCTINGCTQCKAGYLLTNYQCVNICGDAIVVLGEDCDDGNLNPFDACHQCVYQCTPYCLTCHKGQCLQCQKDYIKIKGGCWRYQDVLMQNQQNLQVNEETQIIFFEFCSHYDKMNCYKCQYPYTYNQFAQKCEIKLEYLTHYDGPTGQDYIQPLLEFCLIQYHEKCLKCYNNFELDDLNNSCQPICGNNQLNGYEQCEDNNALLFDGCYDCKYSCHYSCEYCQFGKCFRCQQDYILVDEIYCQQKAICNQIEGFYLDEETNTCIENCGDGILSKNEECDDGNDIQYDGCYQCKYQCQPYCSQCIKGNCIIKPSLCSVGFYFNFESLSCESMCGDGILVESQEECDDGNQSDEDECTNNCKLQCDSKCAQCEKQNKCQACKENYQLINNKCEEIENLDNWIKNCEISIEDECLQCEKGFTLKNNNCIIFCGDGILNGKEQCDDGNNLNGDGCDINCAPSQDSYCRDSECTILISPSAQLVFSKEFFGLQYAELVYNQDMRLEEDYTQQNYLDSLAFFIESRNESANILYSTSSITQDLNYVVISIQIEFLEYVQDPVLKVRFNNNEILANEFGLSIKQEILSTKLLSPNVLSQSQQQSSQSLISMSSQLLKIMAVFIALSSITGQLQIITNLIDIIQQLYYLKYLNSRIGINLAQFYQTFKIIQLNNIYEQFNMNPDSNFKGVLTYYNSEPIFEFDDRNANFLNNISQLSLVYIILAVTLTILKFGTVLIMKKLAQLNQIHLKLSQLHIVNFIQKKCIKIRRIKYWPQIRSLFIAMIYEFGINIFLAIKYSQRDSEGDCGVTIAISTLMVSLLMLLSKLKQSNGLIKRLKLLNKEDNVYIYMCVQKLLFVMFLVFFFQSGAIQILLCILNEFQYCYFLYSYKIIKQPSENLKQLSSHVIQFIICSLYLINNFYQNDPQVLIMIGWSIISLMSTVLVITVVVDFFDLIYPFFKKILKRQTVRNNEMSEIFCVIENQVNVLNRQQF</sequence>
<evidence type="ECO:0000256" key="1">
    <source>
        <dbReference type="ARBA" id="ARBA00022729"/>
    </source>
</evidence>
<dbReference type="SMART" id="SM00181">
    <property type="entry name" value="EGF"/>
    <property type="match status" value="9"/>
</dbReference>
<dbReference type="InterPro" id="IPR011936">
    <property type="entry name" value="Myxo_disulph_rpt"/>
</dbReference>
<reference evidence="6" key="1">
    <citation type="submission" date="2021-01" db="EMBL/GenBank/DDBJ databases">
        <authorList>
            <consortium name="Genoscope - CEA"/>
            <person name="William W."/>
        </authorList>
    </citation>
    <scope>NUCLEOTIDE SEQUENCE</scope>
</reference>
<feature type="domain" description="EGF-like" evidence="5">
    <location>
        <begin position="437"/>
        <end position="467"/>
    </location>
</feature>
<keyword evidence="2" id="KW-0677">Repeat</keyword>
<evidence type="ECO:0000259" key="5">
    <source>
        <dbReference type="SMART" id="SM00181"/>
    </source>
</evidence>
<feature type="transmembrane region" description="Helical" evidence="4">
    <location>
        <begin position="29"/>
        <end position="49"/>
    </location>
</feature>
<dbReference type="Proteomes" id="UP000683925">
    <property type="component" value="Unassembled WGS sequence"/>
</dbReference>
<dbReference type="Pfam" id="PF13948">
    <property type="entry name" value="DUF4215"/>
    <property type="match status" value="10"/>
</dbReference>
<feature type="transmembrane region" description="Helical" evidence="4">
    <location>
        <begin position="2094"/>
        <end position="2113"/>
    </location>
</feature>
<feature type="domain" description="EGF-like" evidence="5">
    <location>
        <begin position="1555"/>
        <end position="1592"/>
    </location>
</feature>
<feature type="domain" description="EGF-like" evidence="5">
    <location>
        <begin position="1063"/>
        <end position="1094"/>
    </location>
</feature>
<gene>
    <name evidence="6" type="ORF">POCTA_138.1.T0190062</name>
</gene>
<keyword evidence="1" id="KW-0732">Signal</keyword>
<dbReference type="OMA" id="RDSECTI"/>
<feature type="domain" description="EGF-like" evidence="5">
    <location>
        <begin position="1411"/>
        <end position="1444"/>
    </location>
</feature>
<feature type="domain" description="EGF-like" evidence="5">
    <location>
        <begin position="687"/>
        <end position="716"/>
    </location>
</feature>
<feature type="transmembrane region" description="Helical" evidence="4">
    <location>
        <begin position="2000"/>
        <end position="2017"/>
    </location>
</feature>
<evidence type="ECO:0000313" key="6">
    <source>
        <dbReference type="EMBL" id="CAD8146699.1"/>
    </source>
</evidence>
<proteinExistence type="predicted"/>
<keyword evidence="4" id="KW-0472">Membrane</keyword>
<dbReference type="EMBL" id="CAJJDP010000019">
    <property type="protein sequence ID" value="CAD8146699.1"/>
    <property type="molecule type" value="Genomic_DNA"/>
</dbReference>
<evidence type="ECO:0000256" key="2">
    <source>
        <dbReference type="ARBA" id="ARBA00022737"/>
    </source>
</evidence>
<feature type="domain" description="EGF-like" evidence="5">
    <location>
        <begin position="779"/>
        <end position="827"/>
    </location>
</feature>
<name>A0A8S1T559_PAROT</name>
<dbReference type="OrthoDB" id="300641at2759"/>
<comment type="caution">
    <text evidence="6">The sequence shown here is derived from an EMBL/GenBank/DDBJ whole genome shotgun (WGS) entry which is preliminary data.</text>
</comment>
<dbReference type="PANTHER" id="PTHR38934">
    <property type="entry name" value="HYPHALLY REGULATED CELL WALL PROTEIN 1"/>
    <property type="match status" value="1"/>
</dbReference>
<organism evidence="6 7">
    <name type="scientific">Paramecium octaurelia</name>
    <dbReference type="NCBI Taxonomy" id="43137"/>
    <lineage>
        <taxon>Eukaryota</taxon>
        <taxon>Sar</taxon>
        <taxon>Alveolata</taxon>
        <taxon>Ciliophora</taxon>
        <taxon>Intramacronucleata</taxon>
        <taxon>Oligohymenophorea</taxon>
        <taxon>Peniculida</taxon>
        <taxon>Parameciidae</taxon>
        <taxon>Paramecium</taxon>
    </lineage>
</organism>
<feature type="transmembrane region" description="Helical" evidence="4">
    <location>
        <begin position="1969"/>
        <end position="1988"/>
    </location>
</feature>
<accession>A0A8S1T559</accession>
<dbReference type="SMART" id="SM00261">
    <property type="entry name" value="FU"/>
    <property type="match status" value="10"/>
</dbReference>
<evidence type="ECO:0000256" key="4">
    <source>
        <dbReference type="SAM" id="Phobius"/>
    </source>
</evidence>
<keyword evidence="4" id="KW-1133">Transmembrane helix</keyword>
<keyword evidence="7" id="KW-1185">Reference proteome</keyword>
<dbReference type="InterPro" id="IPR000742">
    <property type="entry name" value="EGF"/>
</dbReference>
<feature type="domain" description="EGF-like" evidence="5">
    <location>
        <begin position="996"/>
        <end position="1031"/>
    </location>
</feature>